<dbReference type="AlphaFoldDB" id="A0A845H349"/>
<sequence length="64" mass="6684">LPARAPRQAGMAAAVRRSLWVLRDGRPQELSVTLGISDGRYTEVSGAGLEAGVPVITDQRAAAP</sequence>
<dbReference type="Proteomes" id="UP000447355">
    <property type="component" value="Unassembled WGS sequence"/>
</dbReference>
<evidence type="ECO:0000313" key="2">
    <source>
        <dbReference type="Proteomes" id="UP000447355"/>
    </source>
</evidence>
<gene>
    <name evidence="1" type="ORF">GTP90_36025</name>
</gene>
<organism evidence="1 2">
    <name type="scientific">Duganella vulcania</name>
    <dbReference type="NCBI Taxonomy" id="2692166"/>
    <lineage>
        <taxon>Bacteria</taxon>
        <taxon>Pseudomonadati</taxon>
        <taxon>Pseudomonadota</taxon>
        <taxon>Betaproteobacteria</taxon>
        <taxon>Burkholderiales</taxon>
        <taxon>Oxalobacteraceae</taxon>
        <taxon>Telluria group</taxon>
        <taxon>Duganella</taxon>
    </lineage>
</organism>
<evidence type="ECO:0000313" key="1">
    <source>
        <dbReference type="EMBL" id="MYM99257.1"/>
    </source>
</evidence>
<reference evidence="1" key="1">
    <citation type="submission" date="2019-12" db="EMBL/GenBank/DDBJ databases">
        <title>Novel species isolated from a subtropical stream in China.</title>
        <authorList>
            <person name="Lu H."/>
        </authorList>
    </citation>
    <scope>NUCLEOTIDE SEQUENCE [LARGE SCALE GENOMIC DNA]</scope>
    <source>
        <strain evidence="1">FT81W</strain>
    </source>
</reference>
<proteinExistence type="predicted"/>
<feature type="non-terminal residue" evidence="1">
    <location>
        <position position="1"/>
    </location>
</feature>
<comment type="caution">
    <text evidence="1">The sequence shown here is derived from an EMBL/GenBank/DDBJ whole genome shotgun (WGS) entry which is preliminary data.</text>
</comment>
<dbReference type="EMBL" id="WWCX01000281">
    <property type="protein sequence ID" value="MYM99257.1"/>
    <property type="molecule type" value="Genomic_DNA"/>
</dbReference>
<dbReference type="Gene3D" id="2.40.420.20">
    <property type="match status" value="1"/>
</dbReference>
<accession>A0A845H349</accession>
<protein>
    <submittedName>
        <fullName evidence="1">Efflux RND transporter periplasmic adaptor subunit</fullName>
    </submittedName>
</protein>
<name>A0A845H349_9BURK</name>